<dbReference type="InterPro" id="IPR003423">
    <property type="entry name" value="OMP_efflux"/>
</dbReference>
<dbReference type="InterPro" id="IPR051906">
    <property type="entry name" value="TolC-like"/>
</dbReference>
<evidence type="ECO:0000313" key="11">
    <source>
        <dbReference type="Proteomes" id="UP000057938"/>
    </source>
</evidence>
<keyword evidence="6" id="KW-0472">Membrane</keyword>
<dbReference type="GO" id="GO:0015288">
    <property type="term" value="F:porin activity"/>
    <property type="evidence" value="ECO:0007669"/>
    <property type="project" value="TreeGrafter"/>
</dbReference>
<feature type="coiled-coil region" evidence="8">
    <location>
        <begin position="181"/>
        <end position="215"/>
    </location>
</feature>
<evidence type="ECO:0000256" key="3">
    <source>
        <dbReference type="ARBA" id="ARBA00022448"/>
    </source>
</evidence>
<feature type="signal peptide" evidence="9">
    <location>
        <begin position="1"/>
        <end position="22"/>
    </location>
</feature>
<dbReference type="Gene3D" id="1.20.1600.10">
    <property type="entry name" value="Outer membrane efflux proteins (OEP)"/>
    <property type="match status" value="1"/>
</dbReference>
<evidence type="ECO:0000256" key="1">
    <source>
        <dbReference type="ARBA" id="ARBA00004442"/>
    </source>
</evidence>
<evidence type="ECO:0000256" key="8">
    <source>
        <dbReference type="SAM" id="Coils"/>
    </source>
</evidence>
<evidence type="ECO:0000256" key="5">
    <source>
        <dbReference type="ARBA" id="ARBA00022692"/>
    </source>
</evidence>
<dbReference type="RefSeq" id="WP_061922928.1">
    <property type="nucleotide sequence ID" value="NZ_CP012669.1"/>
</dbReference>
<keyword evidence="4" id="KW-1134">Transmembrane beta strand</keyword>
<dbReference type="KEGG" id="aep:AMC99_00757"/>
<comment type="subcellular location">
    <subcellularLocation>
        <location evidence="1">Cell outer membrane</location>
    </subcellularLocation>
</comment>
<evidence type="ECO:0000256" key="7">
    <source>
        <dbReference type="ARBA" id="ARBA00023237"/>
    </source>
</evidence>
<dbReference type="PANTHER" id="PTHR30026:SF20">
    <property type="entry name" value="OUTER MEMBRANE PROTEIN TOLC"/>
    <property type="match status" value="1"/>
</dbReference>
<accession>A0A0M4M6V0</accession>
<proteinExistence type="inferred from homology"/>
<protein>
    <submittedName>
        <fullName evidence="10">Type I secretion outer membrane protein, TolC</fullName>
    </submittedName>
</protein>
<dbReference type="PANTHER" id="PTHR30026">
    <property type="entry name" value="OUTER MEMBRANE PROTEIN TOLC"/>
    <property type="match status" value="1"/>
</dbReference>
<keyword evidence="7" id="KW-0998">Cell outer membrane</keyword>
<dbReference type="PATRIC" id="fig|361183.4.peg.739"/>
<keyword evidence="8" id="KW-0175">Coiled coil</keyword>
<dbReference type="AlphaFoldDB" id="A0A0M4M6V0"/>
<evidence type="ECO:0000256" key="9">
    <source>
        <dbReference type="SAM" id="SignalP"/>
    </source>
</evidence>
<sequence>MRKLVTVSGALAAAIVAAPLSAETLDETIALAVKHSPALEAARAREDAADAAVRQASAERSPSASVQGQLGYGRIDPQGFFGLMADNVTPRVVQVGAEWPIFTGGRIDAAIDQAQGSAEIARIGTQAAMLDLRLQVIAGYTQALAAKQEVASYTAMTGMLTEVLRQSHLMFKVGAATSTDVSQAEARLAEAEAGLAGAQGTLAEAEARLSQLAGRSISVDAELPPPPPVPASADQAAVLAVADNPQLAQARKAAEIAEAGVRAAKAERMPTVAAYAEASTVRDQFFPGYKADSGSVGVRGQWKFFTGGRDSAKLDRSEAEARAAAADARLAQQNIEIQAVRAFEQVQAARAMLVAAEKRSNATIEALRSTRFEVKADAKPQLALLDASREAIEAETARIRAAGNLLSAAYGLRSITGMDLGE</sequence>
<keyword evidence="11" id="KW-1185">Reference proteome</keyword>
<dbReference type="SUPFAM" id="SSF56954">
    <property type="entry name" value="Outer membrane efflux proteins (OEP)"/>
    <property type="match status" value="1"/>
</dbReference>
<dbReference type="GO" id="GO:0015562">
    <property type="term" value="F:efflux transmembrane transporter activity"/>
    <property type="evidence" value="ECO:0007669"/>
    <property type="project" value="InterPro"/>
</dbReference>
<dbReference type="STRING" id="361183.AMC99_00757"/>
<dbReference type="Proteomes" id="UP000057938">
    <property type="component" value="Chromosome"/>
</dbReference>
<evidence type="ECO:0000313" key="10">
    <source>
        <dbReference type="EMBL" id="ALE16060.1"/>
    </source>
</evidence>
<keyword evidence="3" id="KW-0813">Transport</keyword>
<comment type="similarity">
    <text evidence="2">Belongs to the outer membrane factor (OMF) (TC 1.B.17) family.</text>
</comment>
<dbReference type="GO" id="GO:0009279">
    <property type="term" value="C:cell outer membrane"/>
    <property type="evidence" value="ECO:0007669"/>
    <property type="project" value="UniProtKB-SubCell"/>
</dbReference>
<evidence type="ECO:0000256" key="6">
    <source>
        <dbReference type="ARBA" id="ARBA00023136"/>
    </source>
</evidence>
<keyword evidence="5" id="KW-0812">Transmembrane</keyword>
<keyword evidence="9" id="KW-0732">Signal</keyword>
<dbReference type="GO" id="GO:1990281">
    <property type="term" value="C:efflux pump complex"/>
    <property type="evidence" value="ECO:0007669"/>
    <property type="project" value="TreeGrafter"/>
</dbReference>
<name>A0A0M4M6V0_9SPHN</name>
<dbReference type="Pfam" id="PF02321">
    <property type="entry name" value="OEP"/>
    <property type="match status" value="2"/>
</dbReference>
<dbReference type="OrthoDB" id="7424012at2"/>
<evidence type="ECO:0000256" key="4">
    <source>
        <dbReference type="ARBA" id="ARBA00022452"/>
    </source>
</evidence>
<reference evidence="10 11" key="1">
    <citation type="submission" date="2015-09" db="EMBL/GenBank/DDBJ databases">
        <title>Complete genome sequence of a benzo[a]pyrene-degrading bacterium Altererythrobacter epoxidivorans CGMCC 1.7731T.</title>
        <authorList>
            <person name="Li Z."/>
            <person name="Cheng H."/>
            <person name="Huo Y."/>
            <person name="Xu X."/>
        </authorList>
    </citation>
    <scope>NUCLEOTIDE SEQUENCE [LARGE SCALE GENOMIC DNA]</scope>
    <source>
        <strain evidence="10 11">CGMCC 1.7731</strain>
    </source>
</reference>
<organism evidence="10 11">
    <name type="scientific">Altererythrobacter epoxidivorans</name>
    <dbReference type="NCBI Taxonomy" id="361183"/>
    <lineage>
        <taxon>Bacteria</taxon>
        <taxon>Pseudomonadati</taxon>
        <taxon>Pseudomonadota</taxon>
        <taxon>Alphaproteobacteria</taxon>
        <taxon>Sphingomonadales</taxon>
        <taxon>Erythrobacteraceae</taxon>
        <taxon>Altererythrobacter</taxon>
    </lineage>
</organism>
<feature type="chain" id="PRO_5005798435" evidence="9">
    <location>
        <begin position="23"/>
        <end position="422"/>
    </location>
</feature>
<gene>
    <name evidence="10" type="ORF">AMC99_00757</name>
</gene>
<evidence type="ECO:0000256" key="2">
    <source>
        <dbReference type="ARBA" id="ARBA00007613"/>
    </source>
</evidence>
<dbReference type="EMBL" id="CP012669">
    <property type="protein sequence ID" value="ALE16060.1"/>
    <property type="molecule type" value="Genomic_DNA"/>
</dbReference>